<dbReference type="AlphaFoldDB" id="A0A1N6JQQ0"/>
<proteinExistence type="predicted"/>
<gene>
    <name evidence="1" type="ORF">SAMN05444165_3424</name>
</gene>
<keyword evidence="2" id="KW-1185">Reference proteome</keyword>
<accession>A0A1N6JQQ0</accession>
<dbReference type="Proteomes" id="UP000185151">
    <property type="component" value="Unassembled WGS sequence"/>
</dbReference>
<reference evidence="1 2" key="1">
    <citation type="submission" date="2016-11" db="EMBL/GenBank/DDBJ databases">
        <authorList>
            <person name="Jaros S."/>
            <person name="Januszkiewicz K."/>
            <person name="Wedrychowicz H."/>
        </authorList>
    </citation>
    <scope>NUCLEOTIDE SEQUENCE [LARGE SCALE GENOMIC DNA]</scope>
    <source>
        <strain evidence="1 2">GAS95</strain>
    </source>
</reference>
<protein>
    <submittedName>
        <fullName evidence="1">Uncharacterized protein</fullName>
    </submittedName>
</protein>
<evidence type="ECO:0000313" key="1">
    <source>
        <dbReference type="EMBL" id="SIO46346.1"/>
    </source>
</evidence>
<organism evidence="1 2">
    <name type="scientific">Paraburkholderia phenazinium</name>
    <dbReference type="NCBI Taxonomy" id="60549"/>
    <lineage>
        <taxon>Bacteria</taxon>
        <taxon>Pseudomonadati</taxon>
        <taxon>Pseudomonadota</taxon>
        <taxon>Betaproteobacteria</taxon>
        <taxon>Burkholderiales</taxon>
        <taxon>Burkholderiaceae</taxon>
        <taxon>Paraburkholderia</taxon>
    </lineage>
</organism>
<name>A0A1N6JQQ0_9BURK</name>
<dbReference type="EMBL" id="FSRU01000001">
    <property type="protein sequence ID" value="SIO46346.1"/>
    <property type="molecule type" value="Genomic_DNA"/>
</dbReference>
<sequence length="76" mass="8095">MTGCPCSAAAMVEAMRAQEEPSFINRPLTKLQRCGWNLATGQGVEPATGMANKIMATSAESFLNARVSPGARRHES</sequence>
<evidence type="ECO:0000313" key="2">
    <source>
        <dbReference type="Proteomes" id="UP000185151"/>
    </source>
</evidence>